<reference evidence="1" key="1">
    <citation type="submission" date="2022-11" db="EMBL/GenBank/DDBJ databases">
        <title>beta-Carotene-producing bacterium, Jeongeuplla avenae sp. nov., alleviates the salt stress of Arabidopsis seedlings.</title>
        <authorList>
            <person name="Jiang L."/>
            <person name="Lee J."/>
        </authorList>
    </citation>
    <scope>NUCLEOTIDE SEQUENCE</scope>
    <source>
        <strain evidence="1">DY_R2A_6</strain>
    </source>
</reference>
<dbReference type="Proteomes" id="UP001163223">
    <property type="component" value="Chromosome"/>
</dbReference>
<protein>
    <submittedName>
        <fullName evidence="1">Uncharacterized protein</fullName>
    </submittedName>
</protein>
<gene>
    <name evidence="1" type="ORF">OXU80_22690</name>
</gene>
<organism evidence="1 2">
    <name type="scientific">Antarcticirhabdus aurantiaca</name>
    <dbReference type="NCBI Taxonomy" id="2606717"/>
    <lineage>
        <taxon>Bacteria</taxon>
        <taxon>Pseudomonadati</taxon>
        <taxon>Pseudomonadota</taxon>
        <taxon>Alphaproteobacteria</taxon>
        <taxon>Hyphomicrobiales</taxon>
        <taxon>Aurantimonadaceae</taxon>
        <taxon>Antarcticirhabdus</taxon>
    </lineage>
</organism>
<evidence type="ECO:0000313" key="1">
    <source>
        <dbReference type="EMBL" id="WAJ27619.1"/>
    </source>
</evidence>
<accession>A0ACD4NLF2</accession>
<dbReference type="EMBL" id="CP113520">
    <property type="protein sequence ID" value="WAJ27619.1"/>
    <property type="molecule type" value="Genomic_DNA"/>
</dbReference>
<name>A0ACD4NLF2_9HYPH</name>
<proteinExistence type="predicted"/>
<evidence type="ECO:0000313" key="2">
    <source>
        <dbReference type="Proteomes" id="UP001163223"/>
    </source>
</evidence>
<sequence>MTDFYDWLTAADTGLTADRLAESFRLSHEELRRATEALAPAFTEALRHAMTDPGAMSALAASFAPFADPRAFGLGENRAGDAAWSLAAQLLGPPERTASLARRASLASGIAPDTMQRLMASLSVLTMETVTRMLLANIARHQPALPDTSNYGAAMAESLRRGANAVEALNRPSQEFGTRKAPAPMGGIDLQALFRDALTGRLPWLPPMAEPAAPAQRPASAPASSGAAPGSGTGQAGAGFDPFLPFAAMMAAFARGMGAAAAQLPASQTPPMAPAPEVPEAPPAPRAEAAPGGEPAGSADPGFSALWESGRRMQDDYINEMTALFSRYHPAPREGGEGGGQAS</sequence>
<keyword evidence="2" id="KW-1185">Reference proteome</keyword>